<proteinExistence type="predicted"/>
<protein>
    <submittedName>
        <fullName evidence="1">Uncharacterized protein</fullName>
    </submittedName>
</protein>
<name>A0A0A9EWY1_ARUDO</name>
<reference evidence="1" key="1">
    <citation type="submission" date="2014-09" db="EMBL/GenBank/DDBJ databases">
        <authorList>
            <person name="Magalhaes I.L.F."/>
            <person name="Oliveira U."/>
            <person name="Santos F.R."/>
            <person name="Vidigal T.H.D.A."/>
            <person name="Brescovit A.D."/>
            <person name="Santos A.J."/>
        </authorList>
    </citation>
    <scope>NUCLEOTIDE SEQUENCE</scope>
    <source>
        <tissue evidence="1">Shoot tissue taken approximately 20 cm above the soil surface</tissue>
    </source>
</reference>
<dbReference type="EMBL" id="GBRH01193314">
    <property type="protein sequence ID" value="JAE04582.1"/>
    <property type="molecule type" value="Transcribed_RNA"/>
</dbReference>
<evidence type="ECO:0000313" key="1">
    <source>
        <dbReference type="EMBL" id="JAE04582.1"/>
    </source>
</evidence>
<organism evidence="1">
    <name type="scientific">Arundo donax</name>
    <name type="common">Giant reed</name>
    <name type="synonym">Donax arundinaceus</name>
    <dbReference type="NCBI Taxonomy" id="35708"/>
    <lineage>
        <taxon>Eukaryota</taxon>
        <taxon>Viridiplantae</taxon>
        <taxon>Streptophyta</taxon>
        <taxon>Embryophyta</taxon>
        <taxon>Tracheophyta</taxon>
        <taxon>Spermatophyta</taxon>
        <taxon>Magnoliopsida</taxon>
        <taxon>Liliopsida</taxon>
        <taxon>Poales</taxon>
        <taxon>Poaceae</taxon>
        <taxon>PACMAD clade</taxon>
        <taxon>Arundinoideae</taxon>
        <taxon>Arundineae</taxon>
        <taxon>Arundo</taxon>
    </lineage>
</organism>
<reference evidence="1" key="2">
    <citation type="journal article" date="2015" name="Data Brief">
        <title>Shoot transcriptome of the giant reed, Arundo donax.</title>
        <authorList>
            <person name="Barrero R.A."/>
            <person name="Guerrero F.D."/>
            <person name="Moolhuijzen P."/>
            <person name="Goolsby J.A."/>
            <person name="Tidwell J."/>
            <person name="Bellgard S.E."/>
            <person name="Bellgard M.I."/>
        </authorList>
    </citation>
    <scope>NUCLEOTIDE SEQUENCE</scope>
    <source>
        <tissue evidence="1">Shoot tissue taken approximately 20 cm above the soil surface</tissue>
    </source>
</reference>
<accession>A0A0A9EWY1</accession>
<sequence length="32" mass="3756">MACVMLQMRRKLLRNCCSILTQPNLQCEKNCL</sequence>
<dbReference type="AlphaFoldDB" id="A0A0A9EWY1"/>